<sequence>MLVLGHSSFGLEVLLWEVKDLSDFFDKIRAGSKIAIQYTRKVKTSDGHEAKLYDHAIEEWR</sequence>
<keyword evidence="2" id="KW-1185">Reference proteome</keyword>
<reference evidence="1 2" key="1">
    <citation type="journal article" date="2016" name="Sci. Rep.">
        <title>Metabolic traits of an uncultured archaeal lineage -MSBL1- from brine pools of the Red Sea.</title>
        <authorList>
            <person name="Mwirichia R."/>
            <person name="Alam I."/>
            <person name="Rashid M."/>
            <person name="Vinu M."/>
            <person name="Ba-Alawi W."/>
            <person name="Anthony Kamau A."/>
            <person name="Kamanda Ngugi D."/>
            <person name="Goker M."/>
            <person name="Klenk H.P."/>
            <person name="Bajic V."/>
            <person name="Stingl U."/>
        </authorList>
    </citation>
    <scope>NUCLEOTIDE SEQUENCE [LARGE SCALE GENOMIC DNA]</scope>
    <source>
        <strain evidence="1">SCGC-AAA259B11</strain>
    </source>
</reference>
<name>A0A133U7J0_9EURY</name>
<accession>A0A133U7J0</accession>
<dbReference type="AlphaFoldDB" id="A0A133U7J0"/>
<gene>
    <name evidence="1" type="ORF">AKJ61_01335</name>
</gene>
<proteinExistence type="predicted"/>
<evidence type="ECO:0000313" key="2">
    <source>
        <dbReference type="Proteomes" id="UP000070184"/>
    </source>
</evidence>
<protein>
    <submittedName>
        <fullName evidence="1">Uncharacterized protein</fullName>
    </submittedName>
</protein>
<evidence type="ECO:0000313" key="1">
    <source>
        <dbReference type="EMBL" id="KXA90162.1"/>
    </source>
</evidence>
<dbReference type="Proteomes" id="UP000070184">
    <property type="component" value="Unassembled WGS sequence"/>
</dbReference>
<dbReference type="EMBL" id="LHXK01000011">
    <property type="protein sequence ID" value="KXA90162.1"/>
    <property type="molecule type" value="Genomic_DNA"/>
</dbReference>
<comment type="caution">
    <text evidence="1">The sequence shown here is derived from an EMBL/GenBank/DDBJ whole genome shotgun (WGS) entry which is preliminary data.</text>
</comment>
<organism evidence="1 2">
    <name type="scientific">candidate division MSBL1 archaeon SCGC-AAA259B11</name>
    <dbReference type="NCBI Taxonomy" id="1698260"/>
    <lineage>
        <taxon>Archaea</taxon>
        <taxon>Methanobacteriati</taxon>
        <taxon>Methanobacteriota</taxon>
        <taxon>candidate division MSBL1</taxon>
    </lineage>
</organism>